<evidence type="ECO:0000313" key="3">
    <source>
        <dbReference type="Proteomes" id="UP001599542"/>
    </source>
</evidence>
<organism evidence="2 3">
    <name type="scientific">Kitasatospora phosalacinea</name>
    <dbReference type="NCBI Taxonomy" id="2065"/>
    <lineage>
        <taxon>Bacteria</taxon>
        <taxon>Bacillati</taxon>
        <taxon>Actinomycetota</taxon>
        <taxon>Actinomycetes</taxon>
        <taxon>Kitasatosporales</taxon>
        <taxon>Streptomycetaceae</taxon>
        <taxon>Kitasatospora</taxon>
    </lineage>
</organism>
<dbReference type="Proteomes" id="UP001599542">
    <property type="component" value="Unassembled WGS sequence"/>
</dbReference>
<feature type="domain" description="Enoyl reductase (ER)" evidence="1">
    <location>
        <begin position="18"/>
        <end position="355"/>
    </location>
</feature>
<dbReference type="InterPro" id="IPR041694">
    <property type="entry name" value="ADH_N_2"/>
</dbReference>
<dbReference type="InterPro" id="IPR036291">
    <property type="entry name" value="NAD(P)-bd_dom_sf"/>
</dbReference>
<dbReference type="InterPro" id="IPR011032">
    <property type="entry name" value="GroES-like_sf"/>
</dbReference>
<evidence type="ECO:0000313" key="2">
    <source>
        <dbReference type="EMBL" id="MFE1351189.1"/>
    </source>
</evidence>
<dbReference type="RefSeq" id="WP_380320562.1">
    <property type="nucleotide sequence ID" value="NZ_JBHYPW010000011.1"/>
</dbReference>
<dbReference type="Pfam" id="PF00107">
    <property type="entry name" value="ADH_zinc_N"/>
    <property type="match status" value="1"/>
</dbReference>
<gene>
    <name evidence="2" type="ORF">ACFW6T_04285</name>
</gene>
<dbReference type="PROSITE" id="PS01162">
    <property type="entry name" value="QOR_ZETA_CRYSTAL"/>
    <property type="match status" value="1"/>
</dbReference>
<accession>A0ABW6GET4</accession>
<dbReference type="InterPro" id="IPR002364">
    <property type="entry name" value="Quin_OxRdtase/zeta-crystal_CS"/>
</dbReference>
<dbReference type="CDD" id="cd05288">
    <property type="entry name" value="PGDH"/>
    <property type="match status" value="1"/>
</dbReference>
<dbReference type="Gene3D" id="3.40.50.720">
    <property type="entry name" value="NAD(P)-binding Rossmann-like Domain"/>
    <property type="match status" value="1"/>
</dbReference>
<dbReference type="EMBL" id="JBHYPX010000005">
    <property type="protein sequence ID" value="MFE1351189.1"/>
    <property type="molecule type" value="Genomic_DNA"/>
</dbReference>
<keyword evidence="3" id="KW-1185">Reference proteome</keyword>
<evidence type="ECO:0000259" key="1">
    <source>
        <dbReference type="SMART" id="SM00829"/>
    </source>
</evidence>
<dbReference type="SMART" id="SM00829">
    <property type="entry name" value="PKS_ER"/>
    <property type="match status" value="1"/>
</dbReference>
<dbReference type="PANTHER" id="PTHR43677:SF4">
    <property type="entry name" value="QUINONE OXIDOREDUCTASE-LIKE PROTEIN 2"/>
    <property type="match status" value="1"/>
</dbReference>
<comment type="caution">
    <text evidence="2">The sequence shown here is derived from an EMBL/GenBank/DDBJ whole genome shotgun (WGS) entry which is preliminary data.</text>
</comment>
<name>A0ABW6GET4_9ACTN</name>
<dbReference type="Pfam" id="PF16884">
    <property type="entry name" value="ADH_N_2"/>
    <property type="match status" value="1"/>
</dbReference>
<dbReference type="Gene3D" id="3.90.180.10">
    <property type="entry name" value="Medium-chain alcohol dehydrogenases, catalytic domain"/>
    <property type="match status" value="1"/>
</dbReference>
<dbReference type="PANTHER" id="PTHR43677">
    <property type="entry name" value="SHORT-CHAIN DEHYDROGENASE/REDUCTASE"/>
    <property type="match status" value="1"/>
</dbReference>
<dbReference type="InterPro" id="IPR013149">
    <property type="entry name" value="ADH-like_C"/>
</dbReference>
<reference evidence="2 3" key="1">
    <citation type="submission" date="2024-09" db="EMBL/GenBank/DDBJ databases">
        <title>The Natural Products Discovery Center: Release of the First 8490 Sequenced Strains for Exploring Actinobacteria Biosynthetic Diversity.</title>
        <authorList>
            <person name="Kalkreuter E."/>
            <person name="Kautsar S.A."/>
            <person name="Yang D."/>
            <person name="Bader C.D."/>
            <person name="Teijaro C.N."/>
            <person name="Fluegel L."/>
            <person name="Davis C.M."/>
            <person name="Simpson J.R."/>
            <person name="Lauterbach L."/>
            <person name="Steele A.D."/>
            <person name="Gui C."/>
            <person name="Meng S."/>
            <person name="Li G."/>
            <person name="Viehrig K."/>
            <person name="Ye F."/>
            <person name="Su P."/>
            <person name="Kiefer A.F."/>
            <person name="Nichols A."/>
            <person name="Cepeda A.J."/>
            <person name="Yan W."/>
            <person name="Fan B."/>
            <person name="Jiang Y."/>
            <person name="Adhikari A."/>
            <person name="Zheng C.-J."/>
            <person name="Schuster L."/>
            <person name="Cowan T.M."/>
            <person name="Smanski M.J."/>
            <person name="Chevrette M.G."/>
            <person name="De Carvalho L.P.S."/>
            <person name="Shen B."/>
        </authorList>
    </citation>
    <scope>NUCLEOTIDE SEQUENCE [LARGE SCALE GENOMIC DNA]</scope>
    <source>
        <strain evidence="2 3">NPDC058753</strain>
    </source>
</reference>
<dbReference type="InterPro" id="IPR051397">
    <property type="entry name" value="Zn-ADH-like_protein"/>
</dbReference>
<dbReference type="InterPro" id="IPR020843">
    <property type="entry name" value="ER"/>
</dbReference>
<protein>
    <submittedName>
        <fullName evidence="2">Zinc-binding dehydrogenase</fullName>
    </submittedName>
</protein>
<dbReference type="SUPFAM" id="SSF51735">
    <property type="entry name" value="NAD(P)-binding Rossmann-fold domains"/>
    <property type="match status" value="1"/>
</dbReference>
<dbReference type="SUPFAM" id="SSF50129">
    <property type="entry name" value="GroES-like"/>
    <property type="match status" value="1"/>
</dbReference>
<proteinExistence type="predicted"/>
<sequence length="360" mass="37274">MSVPETVREVRLARRPQGRPVAADLVVVETPAPEPAAGQVLLRNRWFLLFAGLVTLLGETPPGAPWPSIEPGDTLFGPAVGEVVDAPADSGLRPGDLVVHFRGWREYAVAEPSELTPLEKELDDPAAHLAPGSVGYGVLTRTAPVRPGDTVLVTGAAGGVGTLVGQTARLLGAGTVIGTTGSPAKVERLRELGYDAVLVDERTDGAADGAVGDAAGGAAARAERFARQLAEAAPDGIDLLVDNVGGHQAEAALAAARPGARAALVGVLSGQLGDSPAAHPPLRLDAFQLIVKGVQLTGSGSAGQAEAEAAWRPRFGRWLREGRITFPHVRVVGLERAPLAFQEMTEGRHFGTVLVELPAE</sequence>